<dbReference type="OrthoDB" id="556270at2759"/>
<keyword evidence="2" id="KW-1185">Reference proteome</keyword>
<evidence type="ECO:0000313" key="2">
    <source>
        <dbReference type="Proteomes" id="UP001165080"/>
    </source>
</evidence>
<dbReference type="AlphaFoldDB" id="A0A9W6BL14"/>
<sequence length="264" mass="29563">MAPHEALQVPFESTLRDFGGISVPSFLSLPLGKQARLDSQRTKTTIQRTLAAELNLPLTVVEKAALRARTSSSGDSSEFGLEKLHSETFETFAEKSGVLIADLGPALKAGADDRALLTELQNQMRMVCDKVERQNSEIAILRQGNVAYAAVLRRSLIEETHDFLLRTAGPRKVSPDGKVEQWSDYIYRLVDELGLRWFKEKKLPKSCLSLLPKGSNTPFELGNDAAHKLRTQDPDLFRQNYLMGVSQEEQPVWEELHKFVSTLP</sequence>
<reference evidence="1 2" key="1">
    <citation type="journal article" date="2023" name="Commun. Biol.">
        <title>Reorganization of the ancestral sex-determining regions during the evolution of trioecy in Pleodorina starrii.</title>
        <authorList>
            <person name="Takahashi K."/>
            <person name="Suzuki S."/>
            <person name="Kawai-Toyooka H."/>
            <person name="Yamamoto K."/>
            <person name="Hamaji T."/>
            <person name="Ootsuki R."/>
            <person name="Yamaguchi H."/>
            <person name="Kawachi M."/>
            <person name="Higashiyama T."/>
            <person name="Nozaki H."/>
        </authorList>
    </citation>
    <scope>NUCLEOTIDE SEQUENCE [LARGE SCALE GENOMIC DNA]</scope>
    <source>
        <strain evidence="1 2">NIES-4479</strain>
    </source>
</reference>
<gene>
    <name evidence="1" type="primary">PLEST001553</name>
    <name evidence="1" type="ORF">PLESTB_000818600</name>
</gene>
<protein>
    <submittedName>
        <fullName evidence="1">Uncharacterized protein</fullName>
    </submittedName>
</protein>
<proteinExistence type="predicted"/>
<organism evidence="1 2">
    <name type="scientific">Pleodorina starrii</name>
    <dbReference type="NCBI Taxonomy" id="330485"/>
    <lineage>
        <taxon>Eukaryota</taxon>
        <taxon>Viridiplantae</taxon>
        <taxon>Chlorophyta</taxon>
        <taxon>core chlorophytes</taxon>
        <taxon>Chlorophyceae</taxon>
        <taxon>CS clade</taxon>
        <taxon>Chlamydomonadales</taxon>
        <taxon>Volvocaceae</taxon>
        <taxon>Pleodorina</taxon>
    </lineage>
</organism>
<dbReference type="EMBL" id="BRXU01000009">
    <property type="protein sequence ID" value="GLC54054.1"/>
    <property type="molecule type" value="Genomic_DNA"/>
</dbReference>
<dbReference type="Proteomes" id="UP001165080">
    <property type="component" value="Unassembled WGS sequence"/>
</dbReference>
<accession>A0A9W6BL14</accession>
<name>A0A9W6BL14_9CHLO</name>
<comment type="caution">
    <text evidence="1">The sequence shown here is derived from an EMBL/GenBank/DDBJ whole genome shotgun (WGS) entry which is preliminary data.</text>
</comment>
<evidence type="ECO:0000313" key="1">
    <source>
        <dbReference type="EMBL" id="GLC54054.1"/>
    </source>
</evidence>